<reference evidence="11 12" key="1">
    <citation type="submission" date="2019-03" db="EMBL/GenBank/DDBJ databases">
        <title>Sequencing 23 genomes of Wallemia ichthyophaga.</title>
        <authorList>
            <person name="Gostincar C."/>
        </authorList>
    </citation>
    <scope>NUCLEOTIDE SEQUENCE [LARGE SCALE GENOMIC DNA]</scope>
    <source>
        <strain evidence="11 12">EXF-8621</strain>
    </source>
</reference>
<dbReference type="GO" id="GO:0046872">
    <property type="term" value="F:metal ion binding"/>
    <property type="evidence" value="ECO:0007669"/>
    <property type="project" value="UniProtKB-KW"/>
</dbReference>
<evidence type="ECO:0000256" key="3">
    <source>
        <dbReference type="ARBA" id="ARBA00006083"/>
    </source>
</evidence>
<dbReference type="OrthoDB" id="7202371at2759"/>
<dbReference type="GO" id="GO:0005615">
    <property type="term" value="C:extracellular space"/>
    <property type="evidence" value="ECO:0007669"/>
    <property type="project" value="InterPro"/>
</dbReference>
<dbReference type="PANTHER" id="PTHR11409">
    <property type="entry name" value="ADENOSINE DEAMINASE"/>
    <property type="match status" value="1"/>
</dbReference>
<evidence type="ECO:0000256" key="1">
    <source>
        <dbReference type="ARBA" id="ARBA00001947"/>
    </source>
</evidence>
<keyword evidence="7" id="KW-0732">Signal</keyword>
<evidence type="ECO:0000259" key="10">
    <source>
        <dbReference type="Pfam" id="PF00962"/>
    </source>
</evidence>
<evidence type="ECO:0000313" key="11">
    <source>
        <dbReference type="EMBL" id="TIB08590.1"/>
    </source>
</evidence>
<evidence type="ECO:0000256" key="4">
    <source>
        <dbReference type="ARBA" id="ARBA00012784"/>
    </source>
</evidence>
<evidence type="ECO:0000256" key="7">
    <source>
        <dbReference type="ARBA" id="ARBA00022729"/>
    </source>
</evidence>
<comment type="catalytic activity">
    <reaction evidence="9">
        <text>adenosine + H2O + H(+) = inosine + NH4(+)</text>
        <dbReference type="Rhea" id="RHEA:24408"/>
        <dbReference type="ChEBI" id="CHEBI:15377"/>
        <dbReference type="ChEBI" id="CHEBI:15378"/>
        <dbReference type="ChEBI" id="CHEBI:16335"/>
        <dbReference type="ChEBI" id="CHEBI:17596"/>
        <dbReference type="ChEBI" id="CHEBI:28938"/>
        <dbReference type="EC" id="3.5.4.4"/>
    </reaction>
</comment>
<dbReference type="Pfam" id="PF00962">
    <property type="entry name" value="A_deaminase"/>
    <property type="match status" value="1"/>
</dbReference>
<dbReference type="InterPro" id="IPR032466">
    <property type="entry name" value="Metal_Hydrolase"/>
</dbReference>
<organism evidence="11 12">
    <name type="scientific">Wallemia ichthyophaga</name>
    <dbReference type="NCBI Taxonomy" id="245174"/>
    <lineage>
        <taxon>Eukaryota</taxon>
        <taxon>Fungi</taxon>
        <taxon>Dikarya</taxon>
        <taxon>Basidiomycota</taxon>
        <taxon>Wallemiomycotina</taxon>
        <taxon>Wallemiomycetes</taxon>
        <taxon>Wallemiales</taxon>
        <taxon>Wallemiaceae</taxon>
        <taxon>Wallemia</taxon>
    </lineage>
</organism>
<feature type="domain" description="Adenosine deaminase" evidence="10">
    <location>
        <begin position="241"/>
        <end position="514"/>
    </location>
</feature>
<evidence type="ECO:0000256" key="5">
    <source>
        <dbReference type="ARBA" id="ARBA00022525"/>
    </source>
</evidence>
<dbReference type="GO" id="GO:0006154">
    <property type="term" value="P:adenosine catabolic process"/>
    <property type="evidence" value="ECO:0007669"/>
    <property type="project" value="InterPro"/>
</dbReference>
<dbReference type="GO" id="GO:0046103">
    <property type="term" value="P:inosine biosynthetic process"/>
    <property type="evidence" value="ECO:0007669"/>
    <property type="project" value="TreeGrafter"/>
</dbReference>
<evidence type="ECO:0000313" key="12">
    <source>
        <dbReference type="Proteomes" id="UP000306954"/>
    </source>
</evidence>
<evidence type="ECO:0000256" key="9">
    <source>
        <dbReference type="ARBA" id="ARBA00047764"/>
    </source>
</evidence>
<dbReference type="InterPro" id="IPR006330">
    <property type="entry name" value="Ado/ade_deaminase"/>
</dbReference>
<dbReference type="Gene3D" id="3.20.20.140">
    <property type="entry name" value="Metal-dependent hydrolases"/>
    <property type="match status" value="1"/>
</dbReference>
<dbReference type="Proteomes" id="UP000306954">
    <property type="component" value="Unassembled WGS sequence"/>
</dbReference>
<evidence type="ECO:0000256" key="6">
    <source>
        <dbReference type="ARBA" id="ARBA00022723"/>
    </source>
</evidence>
<dbReference type="NCBIfam" id="TIGR01431">
    <property type="entry name" value="adm_rel"/>
    <property type="match status" value="1"/>
</dbReference>
<keyword evidence="8" id="KW-0378">Hydrolase</keyword>
<evidence type="ECO:0000256" key="8">
    <source>
        <dbReference type="ARBA" id="ARBA00022801"/>
    </source>
</evidence>
<dbReference type="PANTHER" id="PTHR11409:SF39">
    <property type="entry name" value="ADENOSINE DEAMINASE 2"/>
    <property type="match status" value="1"/>
</dbReference>
<accession>A0A4T0G1Y0</accession>
<proteinExistence type="inferred from homology"/>
<gene>
    <name evidence="11" type="ORF">E3P90_03633</name>
</gene>
<dbReference type="InterPro" id="IPR006331">
    <property type="entry name" value="ADGF"/>
</dbReference>
<dbReference type="FunFam" id="3.20.20.140:FF:000017">
    <property type="entry name" value="Adenosine deaminase 2"/>
    <property type="match status" value="1"/>
</dbReference>
<dbReference type="EMBL" id="SPOF01000056">
    <property type="protein sequence ID" value="TIB08590.1"/>
    <property type="molecule type" value="Genomic_DNA"/>
</dbReference>
<dbReference type="InterPro" id="IPR001365">
    <property type="entry name" value="A_deaminase_dom"/>
</dbReference>
<dbReference type="GO" id="GO:0004000">
    <property type="term" value="F:adenosine deaminase activity"/>
    <property type="evidence" value="ECO:0007669"/>
    <property type="project" value="InterPro"/>
</dbReference>
<comment type="subcellular location">
    <subcellularLocation>
        <location evidence="2">Secreted</location>
    </subcellularLocation>
</comment>
<dbReference type="SUPFAM" id="SSF51556">
    <property type="entry name" value="Metallo-dependent hydrolases"/>
    <property type="match status" value="1"/>
</dbReference>
<protein>
    <recommendedName>
        <fullName evidence="4">adenosine deaminase</fullName>
        <ecNumber evidence="4">3.5.4.4</ecNumber>
    </recommendedName>
</protein>
<dbReference type="EC" id="3.5.4.4" evidence="4"/>
<keyword evidence="5" id="KW-0964">Secreted</keyword>
<sequence length="537" mass="62141">MEKLMNKYSERREELLGFENKFKLDYSEQDNIKFHPDYSFAVEFVDRVRRYEWYNLWFKAQHTEVGAPFLDTKNIIAKTKLFELIKKMPKGGLLHAHTDASVPLGDVFKIAHKYGAFIQIKSTHPLTQHNIHFGLAKISFRPANQDKPPSIDASVMLTESYETGTWCNYNQLAQLAQHPDNNNIIPFIEKQMLITAEESYITHNTMGKIWSKFGSCFGVLSGLIAFEPIWEEYIKRLVLRCVEDGVGYVETRLLLINELSYDVNCNLRLTRRDSILIFLRGVESAKDVLREEGRLDKFYGINIIYCTLRFVSEDELWNAMLTCLDIYKEFPTLIKGFDLVGHEESPSGHTLNDYLETLLRFQQKQIEEFGDIKIPYVFHAGETLHDGSIVDDNLYDALLLGTRRIGHGYSLYKHPTLMQMCKEKGVCVESCPISNEVLRLTGGIGNHPIACLINHGVPVTLSSDDPAIFQNAILSYDFYMLINHSNKTNLGTLKVLARNSIEYSLMDEEDKSRVKGKWEQDWEEYVRWLRRQGEEWK</sequence>
<comment type="cofactor">
    <cofactor evidence="1">
        <name>Zn(2+)</name>
        <dbReference type="ChEBI" id="CHEBI:29105"/>
    </cofactor>
</comment>
<comment type="similarity">
    <text evidence="3">Belongs to the metallo-dependent hydrolases superfamily. Adenosine and AMP deaminases family. ADGF subfamily.</text>
</comment>
<name>A0A4T0G1Y0_WALIC</name>
<comment type="caution">
    <text evidence="11">The sequence shown here is derived from an EMBL/GenBank/DDBJ whole genome shotgun (WGS) entry which is preliminary data.</text>
</comment>
<dbReference type="AlphaFoldDB" id="A0A4T0G1Y0"/>
<evidence type="ECO:0000256" key="2">
    <source>
        <dbReference type="ARBA" id="ARBA00004613"/>
    </source>
</evidence>
<keyword evidence="6" id="KW-0479">Metal-binding</keyword>